<gene>
    <name evidence="2" type="ORF">H4Q31_18430</name>
</gene>
<dbReference type="Gene3D" id="3.90.550.10">
    <property type="entry name" value="Spore Coat Polysaccharide Biosynthesis Protein SpsA, Chain A"/>
    <property type="match status" value="1"/>
</dbReference>
<dbReference type="InterPro" id="IPR059123">
    <property type="entry name" value="StrF_dom"/>
</dbReference>
<reference evidence="2 3" key="1">
    <citation type="submission" date="2020-08" db="EMBL/GenBank/DDBJ databases">
        <title>Cohnella phylogeny.</title>
        <authorList>
            <person name="Dunlap C."/>
        </authorList>
    </citation>
    <scope>NUCLEOTIDE SEQUENCE [LARGE SCALE GENOMIC DNA]</scope>
    <source>
        <strain evidence="2 3">DSM 103658</strain>
    </source>
</reference>
<proteinExistence type="predicted"/>
<comment type="caution">
    <text evidence="2">The sequence shown here is derived from an EMBL/GenBank/DDBJ whole genome shotgun (WGS) entry which is preliminary data.</text>
</comment>
<evidence type="ECO:0000313" key="3">
    <source>
        <dbReference type="Proteomes" id="UP000574133"/>
    </source>
</evidence>
<sequence length="229" mass="26074">MTALKPNKICLISCVNDPPLYAQARQYMNLLHVPPGFEIEYLPIEGASSMASGYNRAMKQSDAKFKIYLHQDVFILHRMMLCEVVRLFTAYPQLGLLGLLGIGPPLPNDAVWHKCANTSYGKLFGPPDRPGNGPMPIQFKPVSGEYQPVRVVDGMWMATQYDLPWRGDLFGGWHFYDTSQSMEFVKAGYEVGIIRQDSPWTLHAADLNPLIGYEEARRIFVREYKDWLI</sequence>
<dbReference type="Proteomes" id="UP000574133">
    <property type="component" value="Unassembled WGS sequence"/>
</dbReference>
<dbReference type="RefSeq" id="WP_185180530.1">
    <property type="nucleotide sequence ID" value="NZ_CBCSEP010000024.1"/>
</dbReference>
<accession>A0A841TCT5</accession>
<organism evidence="2 3">
    <name type="scientific">Cohnella lubricantis</name>
    <dbReference type="NCBI Taxonomy" id="2163172"/>
    <lineage>
        <taxon>Bacteria</taxon>
        <taxon>Bacillati</taxon>
        <taxon>Bacillota</taxon>
        <taxon>Bacilli</taxon>
        <taxon>Bacillales</taxon>
        <taxon>Paenibacillaceae</taxon>
        <taxon>Cohnella</taxon>
    </lineage>
</organism>
<name>A0A841TCT5_9BACL</name>
<feature type="domain" description="Streptomycin biosynthesis protein StrF" evidence="1">
    <location>
        <begin position="10"/>
        <end position="224"/>
    </location>
</feature>
<dbReference type="AlphaFoldDB" id="A0A841TCT5"/>
<protein>
    <recommendedName>
        <fullName evidence="1">Streptomycin biosynthesis protein StrF domain-containing protein</fullName>
    </recommendedName>
</protein>
<keyword evidence="3" id="KW-1185">Reference proteome</keyword>
<dbReference type="Pfam" id="PF13712">
    <property type="entry name" value="Glyco_tranf_2_5"/>
    <property type="match status" value="1"/>
</dbReference>
<evidence type="ECO:0000313" key="2">
    <source>
        <dbReference type="EMBL" id="MBB6679273.1"/>
    </source>
</evidence>
<dbReference type="InterPro" id="IPR029044">
    <property type="entry name" value="Nucleotide-diphossugar_trans"/>
</dbReference>
<dbReference type="EMBL" id="JACJVN010000077">
    <property type="protein sequence ID" value="MBB6679273.1"/>
    <property type="molecule type" value="Genomic_DNA"/>
</dbReference>
<evidence type="ECO:0000259" key="1">
    <source>
        <dbReference type="Pfam" id="PF13712"/>
    </source>
</evidence>